<proteinExistence type="predicted"/>
<feature type="non-terminal residue" evidence="2">
    <location>
        <position position="1"/>
    </location>
</feature>
<protein>
    <submittedName>
        <fullName evidence="2">Uncharacterized protein</fullName>
    </submittedName>
</protein>
<sequence>DEDIFGVNDPDDTLMFDADKDLQGEEVVVEKEVAHKDVSVVEEINAASIATSITATTPTISMDEITLAKALIEIKTSRRKAKGIVMQEPSKTPTPIPIVSSQQPSKNMDGWKTRALKNKLFAKIQDLFNKALKRVNMFVYMDTEVVESTKKNKEETVQESSSKRAGDELEQESSKKQKIEDENESIKLKRCLEIVLDDGDEVTIDATPLSSKSPTNVDYKIYKEWRKSFF</sequence>
<name>A0A699IK05_TANCI</name>
<comment type="caution">
    <text evidence="2">The sequence shown here is derived from an EMBL/GenBank/DDBJ whole genome shotgun (WGS) entry which is preliminary data.</text>
</comment>
<evidence type="ECO:0000256" key="1">
    <source>
        <dbReference type="SAM" id="MobiDB-lite"/>
    </source>
</evidence>
<feature type="region of interest" description="Disordered" evidence="1">
    <location>
        <begin position="149"/>
        <end position="182"/>
    </location>
</feature>
<accession>A0A699IK05</accession>
<evidence type="ECO:0000313" key="2">
    <source>
        <dbReference type="EMBL" id="GEZ55618.1"/>
    </source>
</evidence>
<reference evidence="2" key="1">
    <citation type="journal article" date="2019" name="Sci. Rep.">
        <title>Draft genome of Tanacetum cinerariifolium, the natural source of mosquito coil.</title>
        <authorList>
            <person name="Yamashiro T."/>
            <person name="Shiraishi A."/>
            <person name="Satake H."/>
            <person name="Nakayama K."/>
        </authorList>
    </citation>
    <scope>NUCLEOTIDE SEQUENCE</scope>
</reference>
<organism evidence="2">
    <name type="scientific">Tanacetum cinerariifolium</name>
    <name type="common">Dalmatian daisy</name>
    <name type="synonym">Chrysanthemum cinerariifolium</name>
    <dbReference type="NCBI Taxonomy" id="118510"/>
    <lineage>
        <taxon>Eukaryota</taxon>
        <taxon>Viridiplantae</taxon>
        <taxon>Streptophyta</taxon>
        <taxon>Embryophyta</taxon>
        <taxon>Tracheophyta</taxon>
        <taxon>Spermatophyta</taxon>
        <taxon>Magnoliopsida</taxon>
        <taxon>eudicotyledons</taxon>
        <taxon>Gunneridae</taxon>
        <taxon>Pentapetalae</taxon>
        <taxon>asterids</taxon>
        <taxon>campanulids</taxon>
        <taxon>Asterales</taxon>
        <taxon>Asteraceae</taxon>
        <taxon>Asteroideae</taxon>
        <taxon>Anthemideae</taxon>
        <taxon>Anthemidinae</taxon>
        <taxon>Tanacetum</taxon>
    </lineage>
</organism>
<dbReference type="AlphaFoldDB" id="A0A699IK05"/>
<dbReference type="EMBL" id="BKCJ010293384">
    <property type="protein sequence ID" value="GEZ55618.1"/>
    <property type="molecule type" value="Genomic_DNA"/>
</dbReference>
<feature type="compositionally biased region" description="Polar residues" evidence="1">
    <location>
        <begin position="89"/>
        <end position="106"/>
    </location>
</feature>
<feature type="region of interest" description="Disordered" evidence="1">
    <location>
        <begin position="88"/>
        <end position="109"/>
    </location>
</feature>
<gene>
    <name evidence="2" type="ORF">Tci_527591</name>
</gene>